<evidence type="ECO:0000313" key="19">
    <source>
        <dbReference type="Proteomes" id="UP001501627"/>
    </source>
</evidence>
<dbReference type="PANTHER" id="PTHR33619">
    <property type="entry name" value="POLYSACCHARIDE EXPORT PROTEIN GFCE-RELATED"/>
    <property type="match status" value="1"/>
</dbReference>
<comment type="similarity">
    <text evidence="2">Belongs to the BexD/CtrA/VexA family.</text>
</comment>
<comment type="subcellular location">
    <subcellularLocation>
        <location evidence="1">Cell outer membrane</location>
        <topology evidence="1">Multi-pass membrane protein</topology>
    </subcellularLocation>
</comment>
<feature type="signal peptide" evidence="15">
    <location>
        <begin position="1"/>
        <end position="23"/>
    </location>
</feature>
<organism evidence="18 19">
    <name type="scientific">Comamonas faecalis</name>
    <dbReference type="NCBI Taxonomy" id="1387849"/>
    <lineage>
        <taxon>Bacteria</taxon>
        <taxon>Pseudomonadati</taxon>
        <taxon>Pseudomonadota</taxon>
        <taxon>Betaproteobacteria</taxon>
        <taxon>Burkholderiales</taxon>
        <taxon>Comamonadaceae</taxon>
        <taxon>Comamonas</taxon>
    </lineage>
</organism>
<evidence type="ECO:0000256" key="9">
    <source>
        <dbReference type="ARBA" id="ARBA00023065"/>
    </source>
</evidence>
<evidence type="ECO:0000256" key="6">
    <source>
        <dbReference type="ARBA" id="ARBA00022692"/>
    </source>
</evidence>
<protein>
    <recommendedName>
        <fullName evidence="20">Sugar ABC transporter substrate-binding protein</fullName>
    </recommendedName>
</protein>
<dbReference type="Pfam" id="PF02563">
    <property type="entry name" value="Poly_export"/>
    <property type="match status" value="1"/>
</dbReference>
<feature type="domain" description="SLBB" evidence="17">
    <location>
        <begin position="108"/>
        <end position="189"/>
    </location>
</feature>
<evidence type="ECO:0000256" key="7">
    <source>
        <dbReference type="ARBA" id="ARBA00022729"/>
    </source>
</evidence>
<evidence type="ECO:0000256" key="11">
    <source>
        <dbReference type="ARBA" id="ARBA00023136"/>
    </source>
</evidence>
<accession>A0ABP7QFL3</accession>
<keyword evidence="10" id="KW-0626">Porin</keyword>
<evidence type="ECO:0000259" key="16">
    <source>
        <dbReference type="Pfam" id="PF02563"/>
    </source>
</evidence>
<keyword evidence="13" id="KW-0998">Cell outer membrane</keyword>
<keyword evidence="5" id="KW-0762">Sugar transport</keyword>
<dbReference type="Pfam" id="PF22461">
    <property type="entry name" value="SLBB_2"/>
    <property type="match status" value="1"/>
</dbReference>
<dbReference type="InterPro" id="IPR054765">
    <property type="entry name" value="SLBB_dom"/>
</dbReference>
<keyword evidence="8" id="KW-0625">Polysaccharide transport</keyword>
<comment type="caution">
    <text evidence="18">The sequence shown here is derived from an EMBL/GenBank/DDBJ whole genome shotgun (WGS) entry which is preliminary data.</text>
</comment>
<keyword evidence="12" id="KW-0564">Palmitate</keyword>
<proteinExistence type="inferred from homology"/>
<evidence type="ECO:0000313" key="18">
    <source>
        <dbReference type="EMBL" id="GAA3981720.1"/>
    </source>
</evidence>
<keyword evidence="7 15" id="KW-0732">Signal</keyword>
<evidence type="ECO:0000256" key="4">
    <source>
        <dbReference type="ARBA" id="ARBA00022452"/>
    </source>
</evidence>
<dbReference type="Gene3D" id="3.10.560.10">
    <property type="entry name" value="Outer membrane lipoprotein wza domain like"/>
    <property type="match status" value="1"/>
</dbReference>
<gene>
    <name evidence="18" type="ORF">GCM10022279_01640</name>
</gene>
<evidence type="ECO:0000256" key="3">
    <source>
        <dbReference type="ARBA" id="ARBA00022448"/>
    </source>
</evidence>
<dbReference type="InterPro" id="IPR049712">
    <property type="entry name" value="Poly_export"/>
</dbReference>
<evidence type="ECO:0000256" key="8">
    <source>
        <dbReference type="ARBA" id="ARBA00023047"/>
    </source>
</evidence>
<sequence length="190" mass="20322">MKKLFLHTLSALLLVGASTATLAADAQDGQAYQLRPADRLQVSVWREDALQREVRVLPDGSITMPLIGRLVVAGLGTEAVQEQMVERLKPYMPDPIVTVTVAGTDGNSVYVIGKVLKPGLVPLLTDNTTALQALSLVGGLDRFADGNAIRVLRSDGGKQVLLPVRYNDLIKGDSLQTNIQLQAGDTVLVP</sequence>
<keyword evidence="4" id="KW-1134">Transmembrane beta strand</keyword>
<evidence type="ECO:0000256" key="10">
    <source>
        <dbReference type="ARBA" id="ARBA00023114"/>
    </source>
</evidence>
<dbReference type="Gene3D" id="3.30.1950.10">
    <property type="entry name" value="wza like domain"/>
    <property type="match status" value="1"/>
</dbReference>
<name>A0ABP7QFL3_9BURK</name>
<keyword evidence="19" id="KW-1185">Reference proteome</keyword>
<keyword evidence="9" id="KW-0406">Ion transport</keyword>
<keyword evidence="11" id="KW-0472">Membrane</keyword>
<evidence type="ECO:0000256" key="1">
    <source>
        <dbReference type="ARBA" id="ARBA00004571"/>
    </source>
</evidence>
<evidence type="ECO:0000256" key="5">
    <source>
        <dbReference type="ARBA" id="ARBA00022597"/>
    </source>
</evidence>
<evidence type="ECO:0000256" key="12">
    <source>
        <dbReference type="ARBA" id="ARBA00023139"/>
    </source>
</evidence>
<evidence type="ECO:0000256" key="14">
    <source>
        <dbReference type="ARBA" id="ARBA00023288"/>
    </source>
</evidence>
<dbReference type="InterPro" id="IPR003715">
    <property type="entry name" value="Poly_export_N"/>
</dbReference>
<evidence type="ECO:0000256" key="2">
    <source>
        <dbReference type="ARBA" id="ARBA00009450"/>
    </source>
</evidence>
<feature type="domain" description="Polysaccharide export protein N-terminal" evidence="16">
    <location>
        <begin position="27"/>
        <end position="101"/>
    </location>
</feature>
<dbReference type="Proteomes" id="UP001501627">
    <property type="component" value="Unassembled WGS sequence"/>
</dbReference>
<evidence type="ECO:0000256" key="13">
    <source>
        <dbReference type="ARBA" id="ARBA00023237"/>
    </source>
</evidence>
<evidence type="ECO:0008006" key="20">
    <source>
        <dbReference type="Google" id="ProtNLM"/>
    </source>
</evidence>
<evidence type="ECO:0000259" key="17">
    <source>
        <dbReference type="Pfam" id="PF22461"/>
    </source>
</evidence>
<reference evidence="19" key="1">
    <citation type="journal article" date="2019" name="Int. J. Syst. Evol. Microbiol.">
        <title>The Global Catalogue of Microorganisms (GCM) 10K type strain sequencing project: providing services to taxonomists for standard genome sequencing and annotation.</title>
        <authorList>
            <consortium name="The Broad Institute Genomics Platform"/>
            <consortium name="The Broad Institute Genome Sequencing Center for Infectious Disease"/>
            <person name="Wu L."/>
            <person name="Ma J."/>
        </authorList>
    </citation>
    <scope>NUCLEOTIDE SEQUENCE [LARGE SCALE GENOMIC DNA]</scope>
    <source>
        <strain evidence="19">JCM 17561</strain>
    </source>
</reference>
<feature type="chain" id="PRO_5047010274" description="Sugar ABC transporter substrate-binding protein" evidence="15">
    <location>
        <begin position="24"/>
        <end position="190"/>
    </location>
</feature>
<dbReference type="RefSeq" id="WP_344867648.1">
    <property type="nucleotide sequence ID" value="NZ_BAABBP010000001.1"/>
</dbReference>
<keyword evidence="3" id="KW-0813">Transport</keyword>
<dbReference type="EMBL" id="BAABBP010000001">
    <property type="protein sequence ID" value="GAA3981720.1"/>
    <property type="molecule type" value="Genomic_DNA"/>
</dbReference>
<dbReference type="PANTHER" id="PTHR33619:SF3">
    <property type="entry name" value="POLYSACCHARIDE EXPORT PROTEIN GFCE-RELATED"/>
    <property type="match status" value="1"/>
</dbReference>
<evidence type="ECO:0000256" key="15">
    <source>
        <dbReference type="SAM" id="SignalP"/>
    </source>
</evidence>
<keyword evidence="14" id="KW-0449">Lipoprotein</keyword>
<keyword evidence="6" id="KW-0812">Transmembrane</keyword>